<dbReference type="CDD" id="cd00156">
    <property type="entry name" value="REC"/>
    <property type="match status" value="1"/>
</dbReference>
<sequence>MASYSFKHRHQLLFWVSMAGVISAVMLVVFYTNTTLRSIEKNLPNTLLVELNSLSVVLEEVSDVVSATQIAKAMPSPENLALLETRIEKVHNSIIELRDSFVADNLINASAFHAVLAPAIADLLIWSRDGISGYGPDSEVTLSFMEVRIAEAFHQAIALKHNSQQQAQQILDNQRQRLGSFQQSATIMLMLTLLIVFFSVYLLIRQITLKNREIKTNEQLQEQHNLLESLLQNLPLGIAVWDKNRNILHLNKSFTRITGYTVEDMPNLSCWAQLAYPDPEYRQYVVEHWRYSRQQNSIAEYRVTCKNGEIKDIEFQAAYLPDSRIINTFTDVTERNRNEHALQESRKIKARATKMESLGLLAGGVAHDLNNILSGVVSYPELLLIDLKPDNPMRKPIQIIQDSGQKAAAIVQDLLTVARGVAIAKESVNINEVVKGYLQSPDFRRLCEFHPGVSLDISLDEDLANIMGSQIHILKILMNLVSNGFEAIEDKGRVLITTGNCFVDSPFRGYNTVDVGEYVLLAVSDEGKGISEEDLERIFEPFYTKKVMGRSGTGLGLAVVWNVVQDHNGYINVVNSEAGTTFQVFFPITGKERREQDAPLVLTDVSGHGEEILVVDDVETQRHITSLILEKLGYTVRSAASGEEVIESIKKHHVDLVLLDMIMAPGMSGRETYEQMLRVNPHQKAIIISGFAETEDVKVTLSLGASHFLKKPLKIHDLGVAIREALGAGHPGQL</sequence>
<keyword evidence="8" id="KW-0902">Two-component regulatory system</keyword>
<dbReference type="GO" id="GO:0006355">
    <property type="term" value="P:regulation of DNA-templated transcription"/>
    <property type="evidence" value="ECO:0007669"/>
    <property type="project" value="InterPro"/>
</dbReference>
<keyword evidence="10" id="KW-0472">Membrane</keyword>
<dbReference type="Pfam" id="PF00989">
    <property type="entry name" value="PAS"/>
    <property type="match status" value="1"/>
</dbReference>
<dbReference type="Pfam" id="PF00512">
    <property type="entry name" value="HisKA"/>
    <property type="match status" value="1"/>
</dbReference>
<dbReference type="InterPro" id="IPR036097">
    <property type="entry name" value="HisK_dim/P_sf"/>
</dbReference>
<dbReference type="NCBIfam" id="TIGR00229">
    <property type="entry name" value="sensory_box"/>
    <property type="match status" value="1"/>
</dbReference>
<dbReference type="InterPro" id="IPR013767">
    <property type="entry name" value="PAS_fold"/>
</dbReference>
<dbReference type="Pfam" id="PF00072">
    <property type="entry name" value="Response_reg"/>
    <property type="match status" value="1"/>
</dbReference>
<dbReference type="InterPro" id="IPR001789">
    <property type="entry name" value="Sig_transdc_resp-reg_receiver"/>
</dbReference>
<dbReference type="InterPro" id="IPR003594">
    <property type="entry name" value="HATPase_dom"/>
</dbReference>
<feature type="domain" description="Histidine kinase" evidence="11">
    <location>
        <begin position="364"/>
        <end position="590"/>
    </location>
</feature>
<evidence type="ECO:0000256" key="7">
    <source>
        <dbReference type="ARBA" id="ARBA00022840"/>
    </source>
</evidence>
<dbReference type="SUPFAM" id="SSF47384">
    <property type="entry name" value="Homodimeric domain of signal transducing histidine kinase"/>
    <property type="match status" value="1"/>
</dbReference>
<dbReference type="SUPFAM" id="SSF55874">
    <property type="entry name" value="ATPase domain of HSP90 chaperone/DNA topoisomerase II/histidine kinase"/>
    <property type="match status" value="1"/>
</dbReference>
<dbReference type="CDD" id="cd00082">
    <property type="entry name" value="HisKA"/>
    <property type="match status" value="1"/>
</dbReference>
<dbReference type="Gene3D" id="3.30.565.10">
    <property type="entry name" value="Histidine kinase-like ATPase, C-terminal domain"/>
    <property type="match status" value="1"/>
</dbReference>
<dbReference type="SMART" id="SM00387">
    <property type="entry name" value="HATPase_c"/>
    <property type="match status" value="1"/>
</dbReference>
<comment type="catalytic activity">
    <reaction evidence="1">
        <text>ATP + protein L-histidine = ADP + protein N-phospho-L-histidine.</text>
        <dbReference type="EC" id="2.7.13.3"/>
    </reaction>
</comment>
<dbReference type="InterPro" id="IPR003661">
    <property type="entry name" value="HisK_dim/P_dom"/>
</dbReference>
<reference evidence="14 15" key="1">
    <citation type="submission" date="2016-12" db="EMBL/GenBank/DDBJ databases">
        <authorList>
            <person name="Song W.-J."/>
            <person name="Kurnit D.M."/>
        </authorList>
    </citation>
    <scope>NUCLEOTIDE SEQUENCE [LARGE SCALE GENOMIC DNA]</scope>
    <source>
        <strain evidence="14 15">DSM 18488</strain>
    </source>
</reference>
<keyword evidence="15" id="KW-1185">Reference proteome</keyword>
<keyword evidence="10" id="KW-1133">Transmembrane helix</keyword>
<dbReference type="Gene3D" id="3.40.50.2300">
    <property type="match status" value="1"/>
</dbReference>
<dbReference type="SUPFAM" id="SSF55785">
    <property type="entry name" value="PYP-like sensor domain (PAS domain)"/>
    <property type="match status" value="1"/>
</dbReference>
<evidence type="ECO:0000259" key="13">
    <source>
        <dbReference type="PROSITE" id="PS50112"/>
    </source>
</evidence>
<dbReference type="RefSeq" id="WP_073613089.1">
    <property type="nucleotide sequence ID" value="NZ_FRFE01000007.1"/>
</dbReference>
<dbReference type="OrthoDB" id="45683at2"/>
<evidence type="ECO:0000313" key="15">
    <source>
        <dbReference type="Proteomes" id="UP000184603"/>
    </source>
</evidence>
<evidence type="ECO:0000256" key="2">
    <source>
        <dbReference type="ARBA" id="ARBA00012438"/>
    </source>
</evidence>
<dbReference type="SUPFAM" id="SSF52172">
    <property type="entry name" value="CheY-like"/>
    <property type="match status" value="1"/>
</dbReference>
<evidence type="ECO:0000259" key="12">
    <source>
        <dbReference type="PROSITE" id="PS50110"/>
    </source>
</evidence>
<gene>
    <name evidence="14" type="ORF">SAMN02745220_01765</name>
</gene>
<dbReference type="GO" id="GO:0000155">
    <property type="term" value="F:phosphorelay sensor kinase activity"/>
    <property type="evidence" value="ECO:0007669"/>
    <property type="project" value="InterPro"/>
</dbReference>
<dbReference type="AlphaFoldDB" id="A0A1M7Y4U0"/>
<keyword evidence="3 9" id="KW-0597">Phosphoprotein</keyword>
<dbReference type="InterPro" id="IPR036890">
    <property type="entry name" value="HATPase_C_sf"/>
</dbReference>
<keyword evidence="10" id="KW-0812">Transmembrane</keyword>
<dbReference type="EC" id="2.7.13.3" evidence="2"/>
<evidence type="ECO:0000256" key="6">
    <source>
        <dbReference type="ARBA" id="ARBA00022777"/>
    </source>
</evidence>
<dbReference type="EMBL" id="FRFE01000007">
    <property type="protein sequence ID" value="SHO47165.1"/>
    <property type="molecule type" value="Genomic_DNA"/>
</dbReference>
<keyword evidence="4" id="KW-0808">Transferase</keyword>
<dbReference type="InterPro" id="IPR005467">
    <property type="entry name" value="His_kinase_dom"/>
</dbReference>
<dbReference type="PRINTS" id="PR00344">
    <property type="entry name" value="BCTRLSENSOR"/>
</dbReference>
<evidence type="ECO:0000256" key="3">
    <source>
        <dbReference type="ARBA" id="ARBA00022553"/>
    </source>
</evidence>
<dbReference type="Gene3D" id="1.10.287.130">
    <property type="match status" value="1"/>
</dbReference>
<feature type="transmembrane region" description="Helical" evidence="10">
    <location>
        <begin position="12"/>
        <end position="31"/>
    </location>
</feature>
<dbReference type="InterPro" id="IPR035965">
    <property type="entry name" value="PAS-like_dom_sf"/>
</dbReference>
<dbReference type="PANTHER" id="PTHR43065:SF46">
    <property type="entry name" value="C4-DICARBOXYLATE TRANSPORT SENSOR PROTEIN DCTB"/>
    <property type="match status" value="1"/>
</dbReference>
<dbReference type="PROSITE" id="PS50109">
    <property type="entry name" value="HIS_KIN"/>
    <property type="match status" value="1"/>
</dbReference>
<dbReference type="InterPro" id="IPR000014">
    <property type="entry name" value="PAS"/>
</dbReference>
<dbReference type="CDD" id="cd00130">
    <property type="entry name" value="PAS"/>
    <property type="match status" value="1"/>
</dbReference>
<evidence type="ECO:0000256" key="8">
    <source>
        <dbReference type="ARBA" id="ARBA00023012"/>
    </source>
</evidence>
<dbReference type="SMART" id="SM00448">
    <property type="entry name" value="REC"/>
    <property type="match status" value="1"/>
</dbReference>
<evidence type="ECO:0000256" key="5">
    <source>
        <dbReference type="ARBA" id="ARBA00022741"/>
    </source>
</evidence>
<dbReference type="PANTHER" id="PTHR43065">
    <property type="entry name" value="SENSOR HISTIDINE KINASE"/>
    <property type="match status" value="1"/>
</dbReference>
<dbReference type="Gene3D" id="3.30.450.20">
    <property type="entry name" value="PAS domain"/>
    <property type="match status" value="1"/>
</dbReference>
<evidence type="ECO:0000313" key="14">
    <source>
        <dbReference type="EMBL" id="SHO47165.1"/>
    </source>
</evidence>
<keyword evidence="7" id="KW-0067">ATP-binding</keyword>
<feature type="domain" description="PAS" evidence="13">
    <location>
        <begin position="223"/>
        <end position="278"/>
    </location>
</feature>
<proteinExistence type="predicted"/>
<evidence type="ECO:0000256" key="9">
    <source>
        <dbReference type="PROSITE-ProRule" id="PRU00169"/>
    </source>
</evidence>
<feature type="modified residue" description="4-aspartylphosphate" evidence="9">
    <location>
        <position position="660"/>
    </location>
</feature>
<accession>A0A1M7Y4U0</accession>
<dbReference type="InterPro" id="IPR011006">
    <property type="entry name" value="CheY-like_superfamily"/>
</dbReference>
<evidence type="ECO:0000256" key="1">
    <source>
        <dbReference type="ARBA" id="ARBA00000085"/>
    </source>
</evidence>
<evidence type="ECO:0000259" key="11">
    <source>
        <dbReference type="PROSITE" id="PS50109"/>
    </source>
</evidence>
<dbReference type="SMART" id="SM00091">
    <property type="entry name" value="PAS"/>
    <property type="match status" value="1"/>
</dbReference>
<evidence type="ECO:0000256" key="4">
    <source>
        <dbReference type="ARBA" id="ARBA00022679"/>
    </source>
</evidence>
<feature type="domain" description="Response regulatory" evidence="12">
    <location>
        <begin position="611"/>
        <end position="726"/>
    </location>
</feature>
<dbReference type="PROSITE" id="PS50112">
    <property type="entry name" value="PAS"/>
    <property type="match status" value="1"/>
</dbReference>
<keyword evidence="5" id="KW-0547">Nucleotide-binding</keyword>
<evidence type="ECO:0000256" key="10">
    <source>
        <dbReference type="SAM" id="Phobius"/>
    </source>
</evidence>
<name>A0A1M7Y4U0_9BACT</name>
<organism evidence="14 15">
    <name type="scientific">Desulfopila aestuarii DSM 18488</name>
    <dbReference type="NCBI Taxonomy" id="1121416"/>
    <lineage>
        <taxon>Bacteria</taxon>
        <taxon>Pseudomonadati</taxon>
        <taxon>Thermodesulfobacteriota</taxon>
        <taxon>Desulfobulbia</taxon>
        <taxon>Desulfobulbales</taxon>
        <taxon>Desulfocapsaceae</taxon>
        <taxon>Desulfopila</taxon>
    </lineage>
</organism>
<dbReference type="Pfam" id="PF02518">
    <property type="entry name" value="HATPase_c"/>
    <property type="match status" value="1"/>
</dbReference>
<dbReference type="InterPro" id="IPR004358">
    <property type="entry name" value="Sig_transdc_His_kin-like_C"/>
</dbReference>
<dbReference type="STRING" id="1121416.SAMN02745220_01765"/>
<dbReference type="PROSITE" id="PS50110">
    <property type="entry name" value="RESPONSE_REGULATORY"/>
    <property type="match status" value="1"/>
</dbReference>
<dbReference type="GO" id="GO:0005524">
    <property type="term" value="F:ATP binding"/>
    <property type="evidence" value="ECO:0007669"/>
    <property type="project" value="UniProtKB-KW"/>
</dbReference>
<keyword evidence="6" id="KW-0418">Kinase</keyword>
<feature type="transmembrane region" description="Helical" evidence="10">
    <location>
        <begin position="185"/>
        <end position="204"/>
    </location>
</feature>
<protein>
    <recommendedName>
        <fullName evidence="2">histidine kinase</fullName>
        <ecNumber evidence="2">2.7.13.3</ecNumber>
    </recommendedName>
</protein>
<dbReference type="Proteomes" id="UP000184603">
    <property type="component" value="Unassembled WGS sequence"/>
</dbReference>
<dbReference type="SMART" id="SM00388">
    <property type="entry name" value="HisKA"/>
    <property type="match status" value="1"/>
</dbReference>